<dbReference type="SMART" id="SM00880">
    <property type="entry name" value="CHAD"/>
    <property type="match status" value="1"/>
</dbReference>
<gene>
    <name evidence="2" type="ORF">OJ996_12850</name>
</gene>
<dbReference type="Gene3D" id="1.40.20.10">
    <property type="entry name" value="CHAD domain"/>
    <property type="match status" value="1"/>
</dbReference>
<evidence type="ECO:0000313" key="3">
    <source>
        <dbReference type="Proteomes" id="UP001165653"/>
    </source>
</evidence>
<dbReference type="InterPro" id="IPR038186">
    <property type="entry name" value="CHAD_dom_sf"/>
</dbReference>
<dbReference type="EMBL" id="JAPDDR010000006">
    <property type="protein sequence ID" value="MCW1914469.1"/>
    <property type="molecule type" value="Genomic_DNA"/>
</dbReference>
<evidence type="ECO:0000259" key="1">
    <source>
        <dbReference type="PROSITE" id="PS51708"/>
    </source>
</evidence>
<evidence type="ECO:0000313" key="2">
    <source>
        <dbReference type="EMBL" id="MCW1914469.1"/>
    </source>
</evidence>
<dbReference type="RefSeq" id="WP_264513999.1">
    <property type="nucleotide sequence ID" value="NZ_JAPDDR010000006.1"/>
</dbReference>
<reference evidence="2" key="1">
    <citation type="submission" date="2022-10" db="EMBL/GenBank/DDBJ databases">
        <title>Luteolibacter sp. GHJ8, whole genome shotgun sequencing project.</title>
        <authorList>
            <person name="Zhao G."/>
            <person name="Shen L."/>
        </authorList>
    </citation>
    <scope>NUCLEOTIDE SEQUENCE</scope>
    <source>
        <strain evidence="2">GHJ8</strain>
    </source>
</reference>
<proteinExistence type="predicted"/>
<accession>A0ABT3G4J2</accession>
<comment type="caution">
    <text evidence="2">The sequence shown here is derived from an EMBL/GenBank/DDBJ whole genome shotgun (WGS) entry which is preliminary data.</text>
</comment>
<dbReference type="Proteomes" id="UP001165653">
    <property type="component" value="Unassembled WGS sequence"/>
</dbReference>
<feature type="domain" description="CHAD" evidence="1">
    <location>
        <begin position="7"/>
        <end position="274"/>
    </location>
</feature>
<name>A0ABT3G4J2_9BACT</name>
<sequence>MSASSDSEAVFSGARAALLAACDEMERRLHGLVDSHGKVAEEIHQLRKLGKRLRGALAMVGEPKPCIRWIAVIGRMLGGSRDSMVRAKTWRSLGVDSTASGAVETAIRDLLDLEADASIRKPPAGVTEWSLAAVKQVKARIESQSDAEVAVKAAKGAALLRRRLKRRLKKALDRVTNEDFHDCRKAAKAWLGGLSIVAASLAVPAQEETEKLAGNLGDENDLEVLAVWLESRGFSPATAKTPWKVLRKRQEKIRRRSISLIRKDLLPALTGKGKD</sequence>
<dbReference type="PROSITE" id="PS51708">
    <property type="entry name" value="CHAD"/>
    <property type="match status" value="1"/>
</dbReference>
<protein>
    <submittedName>
        <fullName evidence="2">CHAD domain-containing protein</fullName>
    </submittedName>
</protein>
<organism evidence="2 3">
    <name type="scientific">Luteolibacter rhizosphaerae</name>
    <dbReference type="NCBI Taxonomy" id="2989719"/>
    <lineage>
        <taxon>Bacteria</taxon>
        <taxon>Pseudomonadati</taxon>
        <taxon>Verrucomicrobiota</taxon>
        <taxon>Verrucomicrobiia</taxon>
        <taxon>Verrucomicrobiales</taxon>
        <taxon>Verrucomicrobiaceae</taxon>
        <taxon>Luteolibacter</taxon>
    </lineage>
</organism>
<dbReference type="InterPro" id="IPR007899">
    <property type="entry name" value="CHAD_dom"/>
</dbReference>
<keyword evidence="3" id="KW-1185">Reference proteome</keyword>
<dbReference type="Pfam" id="PF05235">
    <property type="entry name" value="CHAD"/>
    <property type="match status" value="1"/>
</dbReference>